<evidence type="ECO:0000256" key="1">
    <source>
        <dbReference type="SAM" id="Phobius"/>
    </source>
</evidence>
<dbReference type="AlphaFoldDB" id="A0ABD6BAQ2"/>
<name>A0ABD6BAQ2_9EURY</name>
<protein>
    <recommendedName>
        <fullName evidence="4">Integral membrane protein</fullName>
    </recommendedName>
</protein>
<evidence type="ECO:0000313" key="3">
    <source>
        <dbReference type="Proteomes" id="UP001597111"/>
    </source>
</evidence>
<comment type="caution">
    <text evidence="2">The sequence shown here is derived from an EMBL/GenBank/DDBJ whole genome shotgun (WGS) entry which is preliminary data.</text>
</comment>
<reference evidence="2 3" key="1">
    <citation type="journal article" date="2019" name="Int. J. Syst. Evol. Microbiol.">
        <title>The Global Catalogue of Microorganisms (GCM) 10K type strain sequencing project: providing services to taxonomists for standard genome sequencing and annotation.</title>
        <authorList>
            <consortium name="The Broad Institute Genomics Platform"/>
            <consortium name="The Broad Institute Genome Sequencing Center for Infectious Disease"/>
            <person name="Wu L."/>
            <person name="Ma J."/>
        </authorList>
    </citation>
    <scope>NUCLEOTIDE SEQUENCE [LARGE SCALE GENOMIC DNA]</scope>
    <source>
        <strain evidence="2 3">CGMCC 1.12285</strain>
    </source>
</reference>
<dbReference type="EMBL" id="JBHUDH010000143">
    <property type="protein sequence ID" value="MFD1527060.1"/>
    <property type="molecule type" value="Genomic_DNA"/>
</dbReference>
<keyword evidence="1" id="KW-1133">Transmembrane helix</keyword>
<keyword evidence="1" id="KW-0472">Membrane</keyword>
<sequence>MIPLSTLAVVAALGGLLSVVALWVINYRSTEDAPKATSRTTETVVGVLSAAVFSIVVAVSEFTGLIGTVGDVVATSPAGVGQAVLGFLAIAGFGGWLEIGVVGGTMIVVAVLGITTAVRN</sequence>
<evidence type="ECO:0008006" key="4">
    <source>
        <dbReference type="Google" id="ProtNLM"/>
    </source>
</evidence>
<organism evidence="2 3">
    <name type="scientific">Halolamina salina</name>
    <dbReference type="NCBI Taxonomy" id="1220023"/>
    <lineage>
        <taxon>Archaea</taxon>
        <taxon>Methanobacteriati</taxon>
        <taxon>Methanobacteriota</taxon>
        <taxon>Stenosarchaea group</taxon>
        <taxon>Halobacteria</taxon>
        <taxon>Halobacteriales</taxon>
        <taxon>Haloferacaceae</taxon>
    </lineage>
</organism>
<accession>A0ABD6BAQ2</accession>
<keyword evidence="1" id="KW-0812">Transmembrane</keyword>
<gene>
    <name evidence="2" type="ORF">ACFR9S_12270</name>
</gene>
<proteinExistence type="predicted"/>
<dbReference type="RefSeq" id="WP_379730427.1">
    <property type="nucleotide sequence ID" value="NZ_JBHSWZ010000003.1"/>
</dbReference>
<dbReference type="Proteomes" id="UP001597111">
    <property type="component" value="Unassembled WGS sequence"/>
</dbReference>
<keyword evidence="3" id="KW-1185">Reference proteome</keyword>
<evidence type="ECO:0000313" key="2">
    <source>
        <dbReference type="EMBL" id="MFD1527060.1"/>
    </source>
</evidence>
<feature type="transmembrane region" description="Helical" evidence="1">
    <location>
        <begin position="99"/>
        <end position="118"/>
    </location>
</feature>
<feature type="transmembrane region" description="Helical" evidence="1">
    <location>
        <begin position="45"/>
        <end position="65"/>
    </location>
</feature>